<dbReference type="Proteomes" id="UP000267096">
    <property type="component" value="Unassembled WGS sequence"/>
</dbReference>
<protein>
    <submittedName>
        <fullName evidence="4">Tudor domain-containing protein</fullName>
    </submittedName>
</protein>
<dbReference type="EMBL" id="UYRR01031002">
    <property type="protein sequence ID" value="VDK43091.1"/>
    <property type="molecule type" value="Genomic_DNA"/>
</dbReference>
<gene>
    <name evidence="2" type="ORF">ASIM_LOCUS10503</name>
</gene>
<evidence type="ECO:0000313" key="4">
    <source>
        <dbReference type="WBParaSite" id="ASIM_0001094501-mRNA-1"/>
    </source>
</evidence>
<reference evidence="2 3" key="2">
    <citation type="submission" date="2018-11" db="EMBL/GenBank/DDBJ databases">
        <authorList>
            <consortium name="Pathogen Informatics"/>
        </authorList>
    </citation>
    <scope>NUCLEOTIDE SEQUENCE [LARGE SCALE GENOMIC DNA]</scope>
</reference>
<dbReference type="WBParaSite" id="ASIM_0001094501-mRNA-1">
    <property type="protein sequence ID" value="ASIM_0001094501-mRNA-1"/>
    <property type="gene ID" value="ASIM_0001094501"/>
</dbReference>
<keyword evidence="1" id="KW-0472">Membrane</keyword>
<proteinExistence type="predicted"/>
<keyword evidence="1" id="KW-0812">Transmembrane</keyword>
<organism evidence="4">
    <name type="scientific">Anisakis simplex</name>
    <name type="common">Herring worm</name>
    <dbReference type="NCBI Taxonomy" id="6269"/>
    <lineage>
        <taxon>Eukaryota</taxon>
        <taxon>Metazoa</taxon>
        <taxon>Ecdysozoa</taxon>
        <taxon>Nematoda</taxon>
        <taxon>Chromadorea</taxon>
        <taxon>Rhabditida</taxon>
        <taxon>Spirurina</taxon>
        <taxon>Ascaridomorpha</taxon>
        <taxon>Ascaridoidea</taxon>
        <taxon>Anisakidae</taxon>
        <taxon>Anisakis</taxon>
        <taxon>Anisakis simplex complex</taxon>
    </lineage>
</organism>
<keyword evidence="1" id="KW-1133">Transmembrane helix</keyword>
<dbReference type="AlphaFoldDB" id="A0A0M3JSI7"/>
<feature type="transmembrane region" description="Helical" evidence="1">
    <location>
        <begin position="603"/>
        <end position="625"/>
    </location>
</feature>
<name>A0A0M3JSI7_ANISI</name>
<dbReference type="OrthoDB" id="5839227at2759"/>
<evidence type="ECO:0000313" key="3">
    <source>
        <dbReference type="Proteomes" id="UP000267096"/>
    </source>
</evidence>
<reference evidence="4" key="1">
    <citation type="submission" date="2016-04" db="UniProtKB">
        <authorList>
            <consortium name="WormBaseParasite"/>
        </authorList>
    </citation>
    <scope>IDENTIFICATION</scope>
</reference>
<sequence>MKTACSGMIQIELAKHAALPTIKQGAHPIELEFPIEDVDLRKDLHYAVNVALPPSLRDTEENTKENKSKFYRLKLLPEQYRYTEYYYPENEPYRVFFHNVCNRWFVYKTYQRVDELFLTDNFNAKSYYMGMIPDTLMQRGDFREINDFLSVACVLHGENERKKELQFRTGRGFRLSARTMKGRKLPATYLASHAREGRTGPTMLKLVVYRHAVDIANYQEGRLKKINEESKNVDIYAHLTKFAGDHAAWLKVRRGMLDYEALQHRIRKTVPFKRSAATRLVILPGLTVADLCNELIDFPAWTGYHYYYMRVCNKKGVNIVYDDINYAVLNTVGMILPTQPFQKENNKLRHLRVKLSRYSYSPQAVAVFDSQKVFSGGKLILDNYPLKNRPPSVASESGVSTITKMSTATTVSCRGSFVRRNLCENDIKHFKRGNAAPLSISFNEEMAFEGIDCSYDRNDMDTVATTLNLNSRMDPRVVCACEFQSPSRMLEEIGDLKWLHDAEKRIDEIVTKPNPTADDRKDLQVLLYAKQRYEQPLSIYDQSTLQSIDVAQEKPQTVTDRHSWVLDSDYSNITLVSRADKLCKTRVADFFHRFHLTDRQANFLAIGTFLLFLFLFILFCTIVMLKPQSVEDADIGYCPASVFGFDTDDPKQVATMRESYDIKMATHFVSPRTRSGYFFWPSGDLRSQGSWISRILVFSDLGPLIGF</sequence>
<accession>A0A0M3JSI7</accession>
<evidence type="ECO:0000256" key="1">
    <source>
        <dbReference type="SAM" id="Phobius"/>
    </source>
</evidence>
<evidence type="ECO:0000313" key="2">
    <source>
        <dbReference type="EMBL" id="VDK43091.1"/>
    </source>
</evidence>
<keyword evidence="3" id="KW-1185">Reference proteome</keyword>